<feature type="domain" description="Reverse transcriptase" evidence="1">
    <location>
        <begin position="88"/>
        <end position="326"/>
    </location>
</feature>
<reference evidence="2" key="2">
    <citation type="submission" date="2021-03" db="UniProtKB">
        <authorList>
            <consortium name="Ensembl"/>
        </authorList>
    </citation>
    <scope>IDENTIFICATION</scope>
</reference>
<dbReference type="InParanoid" id="A0A803JB72"/>
<dbReference type="InterPro" id="IPR000477">
    <property type="entry name" value="RT_dom"/>
</dbReference>
<protein>
    <recommendedName>
        <fullName evidence="1">Reverse transcriptase domain-containing protein</fullName>
    </recommendedName>
</protein>
<reference evidence="2" key="1">
    <citation type="journal article" date="2010" name="Science">
        <title>The genome of the Western clawed frog Xenopus tropicalis.</title>
        <authorList>
            <person name="Hellsten U."/>
            <person name="Harland R.M."/>
            <person name="Gilchrist M.J."/>
            <person name="Hendrix D."/>
            <person name="Jurka J."/>
            <person name="Kapitonov V."/>
            <person name="Ovcharenko I."/>
            <person name="Putnam N.H."/>
            <person name="Shu S."/>
            <person name="Taher L."/>
            <person name="Blitz I.L."/>
            <person name="Blumberg B."/>
            <person name="Dichmann D.S."/>
            <person name="Dubchak I."/>
            <person name="Amaya E."/>
            <person name="Detter J.C."/>
            <person name="Fletcher R."/>
            <person name="Gerhard D.S."/>
            <person name="Goodstein D."/>
            <person name="Graves T."/>
            <person name="Grigoriev I.V."/>
            <person name="Grimwood J."/>
            <person name="Kawashima T."/>
            <person name="Lindquist E."/>
            <person name="Lucas S.M."/>
            <person name="Mead P.E."/>
            <person name="Mitros T."/>
            <person name="Ogino H."/>
            <person name="Ohta Y."/>
            <person name="Poliakov A.V."/>
            <person name="Pollet N."/>
            <person name="Robert J."/>
            <person name="Salamov A."/>
            <person name="Sater A.K."/>
            <person name="Schmutz J."/>
            <person name="Terry A."/>
            <person name="Vize P.D."/>
            <person name="Warren W.C."/>
            <person name="Wells D."/>
            <person name="Wills A."/>
            <person name="Wilson R.K."/>
            <person name="Zimmerman L.B."/>
            <person name="Zorn A.M."/>
            <person name="Grainger R."/>
            <person name="Grammer T."/>
            <person name="Khokha M.K."/>
            <person name="Richardson P.M."/>
            <person name="Rokhsar D.S."/>
        </authorList>
    </citation>
    <scope>NUCLEOTIDE SEQUENCE [LARGE SCALE GENOMIC DNA]</scope>
    <source>
        <strain evidence="2">Nigerian</strain>
    </source>
</reference>
<dbReference type="PANTHER" id="PTHR21301">
    <property type="entry name" value="REVERSE TRANSCRIPTASE"/>
    <property type="match status" value="1"/>
</dbReference>
<dbReference type="PANTHER" id="PTHR21301:SF14">
    <property type="match status" value="1"/>
</dbReference>
<dbReference type="GeneTree" id="ENSGT00940000154669"/>
<evidence type="ECO:0000259" key="1">
    <source>
        <dbReference type="PROSITE" id="PS50878"/>
    </source>
</evidence>
<proteinExistence type="predicted"/>
<sequence>MIKSYPNLSPAERRAIKTLKEDTSLVIRPADKGGAIVLLDYAYYKQEILGQLADTQMYRSLPCDPTSKFKRELDAILSVALNAGWIDKDTFPYMHNDYPRTPIIYTLPKIHKSLSAPPGRPIISAVGSLYQPVSTFIDYYLQPLVKSMPSYTQDSTHLILRLRELGEIPFDSILVTMDVKSLYTIIPHDMGIRASREALLTDTSLRVLVEFLTQLLKLTRTRNFFRFENSFYLQIAGTAMGSALAPSYGNLFMLQFETEHIVPLLGDSILVYFRYIDDLFLIWTKGVDSLLSFHQHLNNLDSPVKLTLNYHSDNIQWLAKVFGPLELFHILSHYSHKHESILLEFHVKDQYKVVYT</sequence>
<organism evidence="2">
    <name type="scientific">Xenopus tropicalis</name>
    <name type="common">Western clawed frog</name>
    <name type="synonym">Silurana tropicalis</name>
    <dbReference type="NCBI Taxonomy" id="8364"/>
    <lineage>
        <taxon>Eukaryota</taxon>
        <taxon>Metazoa</taxon>
        <taxon>Chordata</taxon>
        <taxon>Craniata</taxon>
        <taxon>Vertebrata</taxon>
        <taxon>Euteleostomi</taxon>
        <taxon>Amphibia</taxon>
        <taxon>Batrachia</taxon>
        <taxon>Anura</taxon>
        <taxon>Pipoidea</taxon>
        <taxon>Pipidae</taxon>
        <taxon>Xenopodinae</taxon>
        <taxon>Xenopus</taxon>
        <taxon>Silurana</taxon>
    </lineage>
</organism>
<dbReference type="AlphaFoldDB" id="A0A803JB72"/>
<evidence type="ECO:0000313" key="2">
    <source>
        <dbReference type="Ensembl" id="ENSXETP00000105131"/>
    </source>
</evidence>
<dbReference type="Pfam" id="PF00078">
    <property type="entry name" value="RVT_1"/>
    <property type="match status" value="1"/>
</dbReference>
<dbReference type="PROSITE" id="PS50878">
    <property type="entry name" value="RT_POL"/>
    <property type="match status" value="1"/>
</dbReference>
<dbReference type="Ensembl" id="ENSXETT00000122355">
    <property type="protein sequence ID" value="ENSXETP00000105131"/>
    <property type="gene ID" value="ENSXETG00000047616"/>
</dbReference>
<accession>A0A803JB72</accession>
<name>A0A803JB72_XENTR</name>